<evidence type="ECO:0000256" key="1">
    <source>
        <dbReference type="SAM" id="MobiDB-lite"/>
    </source>
</evidence>
<organism evidence="3 4">
    <name type="scientific">Rhodoglobus vestalii</name>
    <dbReference type="NCBI Taxonomy" id="193384"/>
    <lineage>
        <taxon>Bacteria</taxon>
        <taxon>Bacillati</taxon>
        <taxon>Actinomycetota</taxon>
        <taxon>Actinomycetes</taxon>
        <taxon>Micrococcales</taxon>
        <taxon>Microbacteriaceae</taxon>
        <taxon>Rhodoglobus</taxon>
    </lineage>
</organism>
<dbReference type="EMBL" id="VFRA01000001">
    <property type="protein sequence ID" value="TQO19820.1"/>
    <property type="molecule type" value="Genomic_DNA"/>
</dbReference>
<evidence type="ECO:0000313" key="3">
    <source>
        <dbReference type="EMBL" id="TQO19820.1"/>
    </source>
</evidence>
<accession>A0A8H2K620</accession>
<dbReference type="AlphaFoldDB" id="A0A8H2K620"/>
<evidence type="ECO:0000259" key="2">
    <source>
        <dbReference type="Pfam" id="PF01609"/>
    </source>
</evidence>
<dbReference type="GO" id="GO:0003677">
    <property type="term" value="F:DNA binding"/>
    <property type="evidence" value="ECO:0007669"/>
    <property type="project" value="InterPro"/>
</dbReference>
<dbReference type="GO" id="GO:0006313">
    <property type="term" value="P:DNA transposition"/>
    <property type="evidence" value="ECO:0007669"/>
    <property type="project" value="InterPro"/>
</dbReference>
<dbReference type="Proteomes" id="UP000316560">
    <property type="component" value="Unassembled WGS sequence"/>
</dbReference>
<dbReference type="NCBIfam" id="NF033580">
    <property type="entry name" value="transpos_IS5_3"/>
    <property type="match status" value="1"/>
</dbReference>
<dbReference type="PANTHER" id="PTHR30007">
    <property type="entry name" value="PHP DOMAIN PROTEIN"/>
    <property type="match status" value="1"/>
</dbReference>
<reference evidence="3 4" key="1">
    <citation type="submission" date="2019-06" db="EMBL/GenBank/DDBJ databases">
        <title>Sequencing the genomes of 1000 actinobacteria strains.</title>
        <authorList>
            <person name="Klenk H.-P."/>
        </authorList>
    </citation>
    <scope>NUCLEOTIDE SEQUENCE [LARGE SCALE GENOMIC DNA]</scope>
    <source>
        <strain evidence="3 4">DSM 21947</strain>
    </source>
</reference>
<dbReference type="Pfam" id="PF01609">
    <property type="entry name" value="DDE_Tnp_1"/>
    <property type="match status" value="1"/>
</dbReference>
<name>A0A8H2K620_9MICO</name>
<sequence length="242" mass="27587">MIFRRSSVPGRRFGNGISDGQPMERISAYSRQPRALIRGLTQSWPSCSRWIQPAFARTSMRLAPCAARTQRARSNYTKLENEPTDHAIGRSRGGLTTKVHALTDALVRPVSLLLTSGQAGDNPALEPLLDAYRIQENTKRGFTLLADKAYSHPSTRARLRKRRIKNAIPERIDQKQHRKDKGQQGGRPPRFDRDLYKKRNTVERGFSRFKQWRGIATRYDKYALTYQGGVLLAAIILHHKPI</sequence>
<dbReference type="GO" id="GO:0004803">
    <property type="term" value="F:transposase activity"/>
    <property type="evidence" value="ECO:0007669"/>
    <property type="project" value="InterPro"/>
</dbReference>
<proteinExistence type="predicted"/>
<dbReference type="PANTHER" id="PTHR30007:SF1">
    <property type="entry name" value="BLR1914 PROTEIN"/>
    <property type="match status" value="1"/>
</dbReference>
<dbReference type="InterPro" id="IPR002559">
    <property type="entry name" value="Transposase_11"/>
</dbReference>
<gene>
    <name evidence="3" type="ORF">FB472_1402</name>
</gene>
<keyword evidence="4" id="KW-1185">Reference proteome</keyword>
<protein>
    <submittedName>
        <fullName evidence="3">Transposase</fullName>
    </submittedName>
</protein>
<evidence type="ECO:0000313" key="4">
    <source>
        <dbReference type="Proteomes" id="UP000316560"/>
    </source>
</evidence>
<feature type="domain" description="Transposase IS4-like" evidence="2">
    <location>
        <begin position="85"/>
        <end position="233"/>
    </location>
</feature>
<feature type="region of interest" description="Disordered" evidence="1">
    <location>
        <begin position="1"/>
        <end position="24"/>
    </location>
</feature>
<feature type="region of interest" description="Disordered" evidence="1">
    <location>
        <begin position="163"/>
        <end position="193"/>
    </location>
</feature>
<comment type="caution">
    <text evidence="3">The sequence shown here is derived from an EMBL/GenBank/DDBJ whole genome shotgun (WGS) entry which is preliminary data.</text>
</comment>